<keyword evidence="2" id="KW-1185">Reference proteome</keyword>
<evidence type="ECO:0000313" key="1">
    <source>
        <dbReference type="EMBL" id="OLY85413.1"/>
    </source>
</evidence>
<dbReference type="Gene3D" id="1.10.340.70">
    <property type="match status" value="1"/>
</dbReference>
<protein>
    <submittedName>
        <fullName evidence="1">Uncharacterized protein</fullName>
    </submittedName>
</protein>
<proteinExistence type="predicted"/>
<sequence length="177" mass="20616">MERPNLCFIMKLRVDVWEDGFPWNVIPASVKEEVLYISIGDYEDFKSKIATEENVLQTSEGSDQQESLTNKFQIKQDRIYLKKGQQLLLYPQLTELKEAILKIHSEKNQNVFNTFKTLKSNYYAPGAYPIVKTIVEFRERCQRNNYLVRRSENFHGTQVSGPFQKWGIDVAGPMPTT</sequence>
<evidence type="ECO:0000313" key="2">
    <source>
        <dbReference type="Proteomes" id="UP000187455"/>
    </source>
</evidence>
<dbReference type="Proteomes" id="UP000187455">
    <property type="component" value="Unassembled WGS sequence"/>
</dbReference>
<reference evidence="1 2" key="1">
    <citation type="journal article" date="2016" name="Mol. Biol. Evol.">
        <title>Genome-Wide Survey of Gut Fungi (Harpellales) Reveals the First Horizontally Transferred Ubiquitin Gene from a Mosquito Host.</title>
        <authorList>
            <person name="Wang Y."/>
            <person name="White M.M."/>
            <person name="Kvist S."/>
            <person name="Moncalvo J.M."/>
        </authorList>
    </citation>
    <scope>NUCLEOTIDE SEQUENCE [LARGE SCALE GENOMIC DNA]</scope>
    <source>
        <strain evidence="1 2">ALG-7-W6</strain>
    </source>
</reference>
<dbReference type="AlphaFoldDB" id="A0A1R0H8G9"/>
<organism evidence="1 2">
    <name type="scientific">Smittium mucronatum</name>
    <dbReference type="NCBI Taxonomy" id="133383"/>
    <lineage>
        <taxon>Eukaryota</taxon>
        <taxon>Fungi</taxon>
        <taxon>Fungi incertae sedis</taxon>
        <taxon>Zoopagomycota</taxon>
        <taxon>Kickxellomycotina</taxon>
        <taxon>Harpellomycetes</taxon>
        <taxon>Harpellales</taxon>
        <taxon>Legeriomycetaceae</taxon>
        <taxon>Smittium</taxon>
    </lineage>
</organism>
<comment type="caution">
    <text evidence="1">The sequence shown here is derived from an EMBL/GenBank/DDBJ whole genome shotgun (WGS) entry which is preliminary data.</text>
</comment>
<name>A0A1R0H8G9_9FUNG</name>
<dbReference type="OrthoDB" id="10059697at2759"/>
<dbReference type="EMBL" id="LSSL01000116">
    <property type="protein sequence ID" value="OLY85413.1"/>
    <property type="molecule type" value="Genomic_DNA"/>
</dbReference>
<dbReference type="STRING" id="133383.A0A1R0H8G9"/>
<accession>A0A1R0H8G9</accession>
<gene>
    <name evidence="1" type="ORF">AYI68_g399</name>
</gene>